<keyword evidence="3 7" id="KW-0227">DNA damage</keyword>
<dbReference type="PANTHER" id="PTHR33991">
    <property type="entry name" value="DNA REPAIR PROTEIN RECO"/>
    <property type="match status" value="1"/>
</dbReference>
<dbReference type="RefSeq" id="WP_095104986.1">
    <property type="nucleotide sequence ID" value="NZ_BKAR01000014.1"/>
</dbReference>
<evidence type="ECO:0000256" key="2">
    <source>
        <dbReference type="ARBA" id="ARBA00021310"/>
    </source>
</evidence>
<proteinExistence type="inferred from homology"/>
<dbReference type="OrthoDB" id="9797083at2"/>
<dbReference type="Proteomes" id="UP000321736">
    <property type="component" value="Unassembled WGS sequence"/>
</dbReference>
<gene>
    <name evidence="7 9" type="primary">recO</name>
    <name evidence="9" type="ORF">SPI02_12940</name>
</gene>
<evidence type="ECO:0000256" key="1">
    <source>
        <dbReference type="ARBA" id="ARBA00007452"/>
    </source>
</evidence>
<organism evidence="9 10">
    <name type="scientific">Staphylococcus piscifermentans</name>
    <dbReference type="NCBI Taxonomy" id="70258"/>
    <lineage>
        <taxon>Bacteria</taxon>
        <taxon>Bacillati</taxon>
        <taxon>Bacillota</taxon>
        <taxon>Bacilli</taxon>
        <taxon>Bacillales</taxon>
        <taxon>Staphylococcaceae</taxon>
        <taxon>Staphylococcus</taxon>
    </lineage>
</organism>
<evidence type="ECO:0000256" key="4">
    <source>
        <dbReference type="ARBA" id="ARBA00023172"/>
    </source>
</evidence>
<dbReference type="InterPro" id="IPR022572">
    <property type="entry name" value="DNA_rep/recomb_RecO_N"/>
</dbReference>
<feature type="domain" description="DNA replication/recombination mediator RecO N-terminal" evidence="8">
    <location>
        <begin position="1"/>
        <end position="77"/>
    </location>
</feature>
<dbReference type="EMBL" id="BKAR01000014">
    <property type="protein sequence ID" value="GEP84709.1"/>
    <property type="molecule type" value="Genomic_DNA"/>
</dbReference>
<dbReference type="InterPro" id="IPR003717">
    <property type="entry name" value="RecO"/>
</dbReference>
<reference evidence="9 10" key="1">
    <citation type="submission" date="2019-07" db="EMBL/GenBank/DDBJ databases">
        <title>Whole genome shotgun sequence of Staphylococcus piscifermentans NBRC 109625.</title>
        <authorList>
            <person name="Hosoyama A."/>
            <person name="Uohara A."/>
            <person name="Ohji S."/>
            <person name="Ichikawa N."/>
        </authorList>
    </citation>
    <scope>NUCLEOTIDE SEQUENCE [LARGE SCALE GENOMIC DNA]</scope>
    <source>
        <strain evidence="9 10">NBRC 109625</strain>
    </source>
</reference>
<dbReference type="Pfam" id="PF02565">
    <property type="entry name" value="RecO_C"/>
    <property type="match status" value="1"/>
</dbReference>
<dbReference type="GO" id="GO:0043590">
    <property type="term" value="C:bacterial nucleoid"/>
    <property type="evidence" value="ECO:0007669"/>
    <property type="project" value="TreeGrafter"/>
</dbReference>
<evidence type="ECO:0000256" key="5">
    <source>
        <dbReference type="ARBA" id="ARBA00023204"/>
    </source>
</evidence>
<evidence type="ECO:0000259" key="8">
    <source>
        <dbReference type="Pfam" id="PF11967"/>
    </source>
</evidence>
<dbReference type="SUPFAM" id="SSF50249">
    <property type="entry name" value="Nucleic acid-binding proteins"/>
    <property type="match status" value="1"/>
</dbReference>
<dbReference type="HAMAP" id="MF_00201">
    <property type="entry name" value="RecO"/>
    <property type="match status" value="1"/>
</dbReference>
<evidence type="ECO:0000256" key="6">
    <source>
        <dbReference type="ARBA" id="ARBA00033409"/>
    </source>
</evidence>
<comment type="caution">
    <text evidence="9">The sequence shown here is derived from an EMBL/GenBank/DDBJ whole genome shotgun (WGS) entry which is preliminary data.</text>
</comment>
<dbReference type="SUPFAM" id="SSF57863">
    <property type="entry name" value="ArfGap/RecO-like zinc finger"/>
    <property type="match status" value="1"/>
</dbReference>
<evidence type="ECO:0000256" key="3">
    <source>
        <dbReference type="ARBA" id="ARBA00022763"/>
    </source>
</evidence>
<dbReference type="InterPro" id="IPR042242">
    <property type="entry name" value="RecO_C"/>
</dbReference>
<dbReference type="GO" id="GO:0006302">
    <property type="term" value="P:double-strand break repair"/>
    <property type="evidence" value="ECO:0007669"/>
    <property type="project" value="TreeGrafter"/>
</dbReference>
<dbReference type="Pfam" id="PF11967">
    <property type="entry name" value="RecO_N"/>
    <property type="match status" value="1"/>
</dbReference>
<keyword evidence="4 7" id="KW-0233">DNA recombination</keyword>
<keyword evidence="10" id="KW-1185">Reference proteome</keyword>
<sequence length="255" mass="29207">MLMKQKGIIIKTVDYGESDKIITILNENGAKVPLMAKRAKKSKTGLQANTQLFVYGLFIYAKLRGLGVLNSVDVINQNYQLRLDIYESSYAALCAEIIDKSMEDEEISQFNFQLLAFCLERINKKDSAQLMSVIVLLKKMNDFGFTIDFGKCAISADNDQSKLSAFSFKFHGVISRDYINRDPKAIPISNKTLYLLDVLQKLSITKMNQLNIHQEILDEMSDLLIMLYREYAGIFFRSQKLINQLKRLETNQTKN</sequence>
<dbReference type="AlphaFoldDB" id="A0A239U3Y9"/>
<dbReference type="PANTHER" id="PTHR33991:SF1">
    <property type="entry name" value="DNA REPAIR PROTEIN RECO"/>
    <property type="match status" value="1"/>
</dbReference>
<evidence type="ECO:0000256" key="7">
    <source>
        <dbReference type="HAMAP-Rule" id="MF_00201"/>
    </source>
</evidence>
<dbReference type="InterPro" id="IPR037278">
    <property type="entry name" value="ARFGAP/RecO"/>
</dbReference>
<name>A0A239U3Y9_9STAP</name>
<evidence type="ECO:0000313" key="10">
    <source>
        <dbReference type="Proteomes" id="UP000321736"/>
    </source>
</evidence>
<dbReference type="GO" id="GO:0006310">
    <property type="term" value="P:DNA recombination"/>
    <property type="evidence" value="ECO:0007669"/>
    <property type="project" value="UniProtKB-UniRule"/>
</dbReference>
<accession>A0A239U3Y9</accession>
<keyword evidence="5 7" id="KW-0234">DNA repair</keyword>
<comment type="similarity">
    <text evidence="1 7">Belongs to the RecO family.</text>
</comment>
<dbReference type="Gene3D" id="1.20.1440.120">
    <property type="entry name" value="Recombination protein O, C-terminal domain"/>
    <property type="match status" value="1"/>
</dbReference>
<protein>
    <recommendedName>
        <fullName evidence="2 7">DNA repair protein RecO</fullName>
    </recommendedName>
    <alternativeName>
        <fullName evidence="6 7">Recombination protein O</fullName>
    </alternativeName>
</protein>
<evidence type="ECO:0000313" key="9">
    <source>
        <dbReference type="EMBL" id="GEP84709.1"/>
    </source>
</evidence>
<dbReference type="Gene3D" id="2.40.50.140">
    <property type="entry name" value="Nucleic acid-binding proteins"/>
    <property type="match status" value="1"/>
</dbReference>
<comment type="function">
    <text evidence="7">Involved in DNA repair and RecF pathway recombination.</text>
</comment>
<dbReference type="NCBIfam" id="TIGR00613">
    <property type="entry name" value="reco"/>
    <property type="match status" value="1"/>
</dbReference>
<dbReference type="InterPro" id="IPR012340">
    <property type="entry name" value="NA-bd_OB-fold"/>
</dbReference>